<name>M8E6F3_9BACL</name>
<dbReference type="Pfam" id="PF01276">
    <property type="entry name" value="OKR_DC_1"/>
    <property type="match status" value="1"/>
</dbReference>
<dbReference type="InterPro" id="IPR015421">
    <property type="entry name" value="PyrdxlP-dep_Trfase_major"/>
</dbReference>
<dbReference type="InterPro" id="IPR015424">
    <property type="entry name" value="PyrdxlP-dep_Trfase"/>
</dbReference>
<keyword evidence="10" id="KW-1185">Reference proteome</keyword>
<keyword evidence="4" id="KW-0663">Pyridoxal phosphate</keyword>
<dbReference type="SUPFAM" id="SSF55904">
    <property type="entry name" value="Ornithine decarboxylase C-terminal domain"/>
    <property type="match status" value="1"/>
</dbReference>
<gene>
    <name evidence="9" type="ORF">I532_18977</name>
</gene>
<accession>M8E6F3</accession>
<evidence type="ECO:0000256" key="5">
    <source>
        <dbReference type="ARBA" id="ARBA00023239"/>
    </source>
</evidence>
<reference evidence="9 10" key="1">
    <citation type="submission" date="2013-03" db="EMBL/GenBank/DDBJ databases">
        <title>Assembly of a new bacterial strain Brevibacillus borstelensis AK1.</title>
        <authorList>
            <person name="Rajan I."/>
            <person name="PoliReddy D."/>
            <person name="Sugumar T."/>
            <person name="Rathinam K."/>
            <person name="Alqarawi S."/>
            <person name="Khalil A.B."/>
            <person name="Sivakumar N."/>
        </authorList>
    </citation>
    <scope>NUCLEOTIDE SEQUENCE [LARGE SCALE GENOMIC DNA]</scope>
    <source>
        <strain evidence="9 10">AK1</strain>
    </source>
</reference>
<protein>
    <submittedName>
        <fullName evidence="9">Uncharacterized protein</fullName>
    </submittedName>
</protein>
<comment type="similarity">
    <text evidence="2">Belongs to the Orn/Lys/Arg decarboxylase class-I family.</text>
</comment>
<proteinExistence type="inferred from homology"/>
<evidence type="ECO:0000256" key="2">
    <source>
        <dbReference type="ARBA" id="ARBA00010671"/>
    </source>
</evidence>
<evidence type="ECO:0000256" key="6">
    <source>
        <dbReference type="SAM" id="MobiDB-lite"/>
    </source>
</evidence>
<dbReference type="Pfam" id="PF03711">
    <property type="entry name" value="OKR_DC_1_C"/>
    <property type="match status" value="1"/>
</dbReference>
<evidence type="ECO:0000259" key="7">
    <source>
        <dbReference type="Pfam" id="PF01276"/>
    </source>
</evidence>
<dbReference type="EMBL" id="APBN01000010">
    <property type="protein sequence ID" value="EMT51030.1"/>
    <property type="molecule type" value="Genomic_DNA"/>
</dbReference>
<keyword evidence="3" id="KW-0210">Decarboxylase</keyword>
<dbReference type="Gene3D" id="3.90.105.10">
    <property type="entry name" value="Molybdopterin biosynthesis moea protein, domain 2"/>
    <property type="match status" value="1"/>
</dbReference>
<dbReference type="Proteomes" id="UP000012081">
    <property type="component" value="Unassembled WGS sequence"/>
</dbReference>
<dbReference type="PATRIC" id="fig|1300222.3.peg.3984"/>
<dbReference type="GO" id="GO:0016831">
    <property type="term" value="F:carboxy-lyase activity"/>
    <property type="evidence" value="ECO:0007669"/>
    <property type="project" value="UniProtKB-KW"/>
</dbReference>
<dbReference type="SUPFAM" id="SSF53383">
    <property type="entry name" value="PLP-dependent transferases"/>
    <property type="match status" value="1"/>
</dbReference>
<dbReference type="InterPro" id="IPR000310">
    <property type="entry name" value="Orn/Lys/Arg_deCO2ase_major_dom"/>
</dbReference>
<organism evidence="9 10">
    <name type="scientific">Brevibacillus borstelensis AK1</name>
    <dbReference type="NCBI Taxonomy" id="1300222"/>
    <lineage>
        <taxon>Bacteria</taxon>
        <taxon>Bacillati</taxon>
        <taxon>Bacillota</taxon>
        <taxon>Bacilli</taxon>
        <taxon>Bacillales</taxon>
        <taxon>Paenibacillaceae</taxon>
        <taxon>Brevibacillus</taxon>
    </lineage>
</organism>
<dbReference type="AlphaFoldDB" id="M8E6F3"/>
<evidence type="ECO:0000256" key="3">
    <source>
        <dbReference type="ARBA" id="ARBA00022793"/>
    </source>
</evidence>
<keyword evidence="5" id="KW-0456">Lyase</keyword>
<feature type="region of interest" description="Disordered" evidence="6">
    <location>
        <begin position="1"/>
        <end position="23"/>
    </location>
</feature>
<evidence type="ECO:0000256" key="4">
    <source>
        <dbReference type="ARBA" id="ARBA00022898"/>
    </source>
</evidence>
<evidence type="ECO:0000259" key="8">
    <source>
        <dbReference type="Pfam" id="PF03711"/>
    </source>
</evidence>
<evidence type="ECO:0000313" key="9">
    <source>
        <dbReference type="EMBL" id="EMT51030.1"/>
    </source>
</evidence>
<dbReference type="Gene3D" id="3.40.640.10">
    <property type="entry name" value="Type I PLP-dependent aspartate aminotransferase-like (Major domain)"/>
    <property type="match status" value="1"/>
</dbReference>
<comment type="caution">
    <text evidence="9">The sequence shown here is derived from an EMBL/GenBank/DDBJ whole genome shotgun (WGS) entry which is preliminary data.</text>
</comment>
<evidence type="ECO:0000256" key="1">
    <source>
        <dbReference type="ARBA" id="ARBA00001933"/>
    </source>
</evidence>
<dbReference type="STRING" id="1300222.I532_18977"/>
<dbReference type="PANTHER" id="PTHR43277:SF3">
    <property type="entry name" value="DECARBOXYLASE, PUTATIVE-RELATED"/>
    <property type="match status" value="1"/>
</dbReference>
<feature type="domain" description="Orn/Lys/Arg decarboxylase C-terminal" evidence="8">
    <location>
        <begin position="431"/>
        <end position="488"/>
    </location>
</feature>
<feature type="domain" description="Orn/Lys/Arg decarboxylases family 1 pyridoxal-P attachment site" evidence="7">
    <location>
        <begin position="27"/>
        <end position="321"/>
    </location>
</feature>
<comment type="cofactor">
    <cofactor evidence="1">
        <name>pyridoxal 5'-phosphate</name>
        <dbReference type="ChEBI" id="CHEBI:597326"/>
    </cofactor>
</comment>
<dbReference type="CDD" id="cd00615">
    <property type="entry name" value="Orn_deC_like"/>
    <property type="match status" value="1"/>
</dbReference>
<dbReference type="OrthoDB" id="9815233at2"/>
<dbReference type="InterPro" id="IPR008286">
    <property type="entry name" value="Prn/Lys/Arg_de-COase_C"/>
</dbReference>
<evidence type="ECO:0000313" key="10">
    <source>
        <dbReference type="Proteomes" id="UP000012081"/>
    </source>
</evidence>
<dbReference type="InterPro" id="IPR052357">
    <property type="entry name" value="Orn_Lys_Arg_decarboxylase-I"/>
</dbReference>
<sequence>MKKVEKKDVKLVREKSPGYGERQRRAPLYEQLVKHASRHPHPFHVPGHKMGHSFDQIGRETFGPLLELDMTEITGMDDLHHPEGVIAEAQELAAEAFGAEETRFLIGGSTVGNMALIMAVCRPGEKILVQRNCHKSVFHGMMLARANPVYIVPAVDPASGVAAGLRREDVERALIAHPDAKAVFLTNPTYYGMGIDLAKMAATVHRFGVPLLVDEAHGSHYGFHPAFPQSAMESGADAAVQSTHKMTTALTMSSMLHVQGNRIDRERLARSLALLQSSSPSYLLMASLDLARRHLVMEAAQEWDELLPLLDELREAVRELSWLELAGIESTSVYSTMDPLKLMLMPRAADLDGFGLQQVLEDFRIYPELADTGHVLLAASSGTRPADIDQLLHALTSIPEKPDRQPKRILQPGIVSSSFLREQAMPIHEAMDAPLVSVPLEQSLGRIAGEMIIPYPPGIPLLTPGERIDESFLALLKELRKSQVRFQGVRDSRLDSIVVVR</sequence>
<dbReference type="PANTHER" id="PTHR43277">
    <property type="entry name" value="ARGININE DECARBOXYLASE"/>
    <property type="match status" value="1"/>
</dbReference>
<dbReference type="InterPro" id="IPR036633">
    <property type="entry name" value="Prn/Lys/Arg_de-COase_C_sf"/>
</dbReference>